<evidence type="ECO:0000256" key="1">
    <source>
        <dbReference type="SAM" id="MobiDB-lite"/>
    </source>
</evidence>
<feature type="compositionally biased region" description="Low complexity" evidence="1">
    <location>
        <begin position="151"/>
        <end position="165"/>
    </location>
</feature>
<feature type="compositionally biased region" description="Polar residues" evidence="1">
    <location>
        <begin position="37"/>
        <end position="46"/>
    </location>
</feature>
<gene>
    <name evidence="2" type="ORF">HERILL_LOCUS8293</name>
</gene>
<accession>A0A7R8UR35</accession>
<dbReference type="Proteomes" id="UP000594454">
    <property type="component" value="Chromosome 3"/>
</dbReference>
<protein>
    <submittedName>
        <fullName evidence="2">Uncharacterized protein</fullName>
    </submittedName>
</protein>
<proteinExistence type="predicted"/>
<evidence type="ECO:0000313" key="2">
    <source>
        <dbReference type="EMBL" id="CAD7085449.1"/>
    </source>
</evidence>
<dbReference type="EMBL" id="LR899011">
    <property type="protein sequence ID" value="CAD7085449.1"/>
    <property type="molecule type" value="Genomic_DNA"/>
</dbReference>
<sequence length="256" mass="27685">MSKRPIRKNSRGGTPSPQPMGLSDPKRSHSVGVDNIEANSSTSVSLHSRMDSPELPSTDEEEVITILTSQLNDSKREVTWLKQRIRKFEALFGIAPDEEIPSPATHHATINETMAALTKNATHNHVTTAAFTATTASSSKRNSAQSDAPTPAEAYQRAASAAPAQPTIPTPPRHEPTTATPSTQTPYQSASSATKPENLPAATSQRPATSSSQRHQVETSPTRQSIITRQTPKTRSTKINGKFLVFGIHRVYCAKE</sequence>
<dbReference type="AlphaFoldDB" id="A0A7R8UR35"/>
<feature type="compositionally biased region" description="Basic residues" evidence="1">
    <location>
        <begin position="1"/>
        <end position="10"/>
    </location>
</feature>
<evidence type="ECO:0000313" key="3">
    <source>
        <dbReference type="Proteomes" id="UP000594454"/>
    </source>
</evidence>
<organism evidence="2 3">
    <name type="scientific">Hermetia illucens</name>
    <name type="common">Black soldier fly</name>
    <dbReference type="NCBI Taxonomy" id="343691"/>
    <lineage>
        <taxon>Eukaryota</taxon>
        <taxon>Metazoa</taxon>
        <taxon>Ecdysozoa</taxon>
        <taxon>Arthropoda</taxon>
        <taxon>Hexapoda</taxon>
        <taxon>Insecta</taxon>
        <taxon>Pterygota</taxon>
        <taxon>Neoptera</taxon>
        <taxon>Endopterygota</taxon>
        <taxon>Diptera</taxon>
        <taxon>Brachycera</taxon>
        <taxon>Stratiomyomorpha</taxon>
        <taxon>Stratiomyidae</taxon>
        <taxon>Hermetiinae</taxon>
        <taxon>Hermetia</taxon>
    </lineage>
</organism>
<name>A0A7R8UR35_HERIL</name>
<feature type="region of interest" description="Disordered" evidence="1">
    <location>
        <begin position="132"/>
        <end position="234"/>
    </location>
</feature>
<feature type="region of interest" description="Disordered" evidence="1">
    <location>
        <begin position="1"/>
        <end position="60"/>
    </location>
</feature>
<reference evidence="2 3" key="1">
    <citation type="submission" date="2020-11" db="EMBL/GenBank/DDBJ databases">
        <authorList>
            <person name="Wallbank WR R."/>
            <person name="Pardo Diaz C."/>
            <person name="Kozak K."/>
            <person name="Martin S."/>
            <person name="Jiggins C."/>
            <person name="Moest M."/>
            <person name="Warren A I."/>
            <person name="Generalovic N T."/>
            <person name="Byers J.R.P. K."/>
            <person name="Montejo-Kovacevich G."/>
            <person name="Yen C E."/>
        </authorList>
    </citation>
    <scope>NUCLEOTIDE SEQUENCE [LARGE SCALE GENOMIC DNA]</scope>
</reference>
<feature type="compositionally biased region" description="Polar residues" evidence="1">
    <location>
        <begin position="137"/>
        <end position="148"/>
    </location>
</feature>
<feature type="compositionally biased region" description="Polar residues" evidence="1">
    <location>
        <begin position="177"/>
        <end position="234"/>
    </location>
</feature>
<keyword evidence="3" id="KW-1185">Reference proteome</keyword>
<dbReference type="InParanoid" id="A0A7R8UR35"/>